<dbReference type="SMART" id="SM00248">
    <property type="entry name" value="ANK"/>
    <property type="match status" value="4"/>
</dbReference>
<feature type="region of interest" description="Disordered" evidence="4">
    <location>
        <begin position="1"/>
        <end position="35"/>
    </location>
</feature>
<dbReference type="SUPFAM" id="SSF48403">
    <property type="entry name" value="Ankyrin repeat"/>
    <property type="match status" value="1"/>
</dbReference>
<keyword evidence="1" id="KW-0677">Repeat</keyword>
<name>A0A7S4V5H4_9DINO</name>
<feature type="repeat" description="ANK" evidence="3">
    <location>
        <begin position="93"/>
        <end position="125"/>
    </location>
</feature>
<gene>
    <name evidence="5" type="ORF">AMON00008_LOCUS24205</name>
</gene>
<dbReference type="InterPro" id="IPR002110">
    <property type="entry name" value="Ankyrin_rpt"/>
</dbReference>
<dbReference type="PROSITE" id="PS50088">
    <property type="entry name" value="ANK_REPEAT"/>
    <property type="match status" value="2"/>
</dbReference>
<dbReference type="PROSITE" id="PS50297">
    <property type="entry name" value="ANK_REP_REGION"/>
    <property type="match status" value="2"/>
</dbReference>
<dbReference type="AlphaFoldDB" id="A0A7S4V5H4"/>
<evidence type="ECO:0000256" key="4">
    <source>
        <dbReference type="SAM" id="MobiDB-lite"/>
    </source>
</evidence>
<evidence type="ECO:0008006" key="6">
    <source>
        <dbReference type="Google" id="ProtNLM"/>
    </source>
</evidence>
<evidence type="ECO:0000256" key="3">
    <source>
        <dbReference type="PROSITE-ProRule" id="PRU00023"/>
    </source>
</evidence>
<dbReference type="PANTHER" id="PTHR24171">
    <property type="entry name" value="ANKYRIN REPEAT DOMAIN-CONTAINING PROTEIN 39-RELATED"/>
    <property type="match status" value="1"/>
</dbReference>
<accession>A0A7S4V5H4</accession>
<keyword evidence="2 3" id="KW-0040">ANK repeat</keyword>
<organism evidence="5">
    <name type="scientific">Alexandrium monilatum</name>
    <dbReference type="NCBI Taxonomy" id="311494"/>
    <lineage>
        <taxon>Eukaryota</taxon>
        <taxon>Sar</taxon>
        <taxon>Alveolata</taxon>
        <taxon>Dinophyceae</taxon>
        <taxon>Gonyaulacales</taxon>
        <taxon>Pyrocystaceae</taxon>
        <taxon>Alexandrium</taxon>
    </lineage>
</organism>
<protein>
    <recommendedName>
        <fullName evidence="6">Ubiquitin-like domain-containing protein</fullName>
    </recommendedName>
</protein>
<reference evidence="5" key="1">
    <citation type="submission" date="2021-01" db="EMBL/GenBank/DDBJ databases">
        <authorList>
            <person name="Corre E."/>
            <person name="Pelletier E."/>
            <person name="Niang G."/>
            <person name="Scheremetjew M."/>
            <person name="Finn R."/>
            <person name="Kale V."/>
            <person name="Holt S."/>
            <person name="Cochrane G."/>
            <person name="Meng A."/>
            <person name="Brown T."/>
            <person name="Cohen L."/>
        </authorList>
    </citation>
    <scope>NUCLEOTIDE SEQUENCE</scope>
    <source>
        <strain evidence="5">CCMP3105</strain>
    </source>
</reference>
<feature type="compositionally biased region" description="Polar residues" evidence="4">
    <location>
        <begin position="1"/>
        <end position="18"/>
    </location>
</feature>
<evidence type="ECO:0000313" key="5">
    <source>
        <dbReference type="EMBL" id="CAE4590964.1"/>
    </source>
</evidence>
<evidence type="ECO:0000256" key="1">
    <source>
        <dbReference type="ARBA" id="ARBA00022737"/>
    </source>
</evidence>
<proteinExistence type="predicted"/>
<evidence type="ECO:0000256" key="2">
    <source>
        <dbReference type="ARBA" id="ARBA00023043"/>
    </source>
</evidence>
<feature type="repeat" description="ANK" evidence="3">
    <location>
        <begin position="126"/>
        <end position="158"/>
    </location>
</feature>
<sequence length="280" mass="30049">MAQVHSQLAQVGSRSPRTTAALPLPSPFPMSGERPPVVQKDCWRGSVPDPLEMSLRNPSRSSDIHRACMAGDVAAVDVLLLNGEDIYKREAQRGYTPLHDAAGSGHLPVVELLLECRASANFVDFRGFTPLHEAAFMGHAAVVAALLSGGADADFRAQNETTPVQWARLNGHQEVLELLGDRLEKPDLVVTLHASREEPSGRWILACVLMGGREVDVARVDSEQATFAELLTALALELKVPRHRVRVALASGRLLASAEEADPLGKLLAGARSGAEDAEP</sequence>
<dbReference type="Gene3D" id="1.25.40.20">
    <property type="entry name" value="Ankyrin repeat-containing domain"/>
    <property type="match status" value="2"/>
</dbReference>
<dbReference type="EMBL" id="HBNR01035275">
    <property type="protein sequence ID" value="CAE4590964.1"/>
    <property type="molecule type" value="Transcribed_RNA"/>
</dbReference>
<dbReference type="PRINTS" id="PR01415">
    <property type="entry name" value="ANKYRIN"/>
</dbReference>
<dbReference type="Pfam" id="PF12796">
    <property type="entry name" value="Ank_2"/>
    <property type="match status" value="1"/>
</dbReference>
<dbReference type="InterPro" id="IPR036770">
    <property type="entry name" value="Ankyrin_rpt-contain_sf"/>
</dbReference>
<dbReference type="PANTHER" id="PTHR24171:SF9">
    <property type="entry name" value="ANKYRIN REPEAT DOMAIN-CONTAINING PROTEIN 39"/>
    <property type="match status" value="1"/>
</dbReference>